<dbReference type="SUPFAM" id="SSF55729">
    <property type="entry name" value="Acyl-CoA N-acyltransferases (Nat)"/>
    <property type="match status" value="1"/>
</dbReference>
<proteinExistence type="predicted"/>
<dbReference type="RefSeq" id="WP_058470181.1">
    <property type="nucleotide sequence ID" value="NZ_CAAAIC010000004.1"/>
</dbReference>
<dbReference type="PATRIC" id="fig|456.5.peg.659"/>
<dbReference type="InterPro" id="IPR000182">
    <property type="entry name" value="GNAT_dom"/>
</dbReference>
<feature type="domain" description="N-acetyltransferase" evidence="1">
    <location>
        <begin position="9"/>
        <end position="178"/>
    </location>
</feature>
<name>A0A0W0V878_9GAMM</name>
<gene>
    <name evidence="2" type="ORF">Ljor_0624</name>
</gene>
<dbReference type="InterPro" id="IPR016181">
    <property type="entry name" value="Acyl_CoA_acyltransferase"/>
</dbReference>
<evidence type="ECO:0000313" key="2">
    <source>
        <dbReference type="EMBL" id="KTD16318.1"/>
    </source>
</evidence>
<evidence type="ECO:0000259" key="1">
    <source>
        <dbReference type="PROSITE" id="PS51186"/>
    </source>
</evidence>
<accession>A0A0W0V878</accession>
<dbReference type="EMBL" id="LNYJ01000011">
    <property type="protein sequence ID" value="KTD16318.1"/>
    <property type="molecule type" value="Genomic_DNA"/>
</dbReference>
<dbReference type="PANTHER" id="PTHR43792">
    <property type="entry name" value="GNAT FAMILY, PUTATIVE (AFU_ORTHOLOGUE AFUA_3G00765)-RELATED-RELATED"/>
    <property type="match status" value="1"/>
</dbReference>
<dbReference type="PANTHER" id="PTHR43792:SF1">
    <property type="entry name" value="N-ACETYLTRANSFERASE DOMAIN-CONTAINING PROTEIN"/>
    <property type="match status" value="1"/>
</dbReference>
<reference evidence="2 3" key="1">
    <citation type="submission" date="2015-11" db="EMBL/GenBank/DDBJ databases">
        <title>Genomic analysis of 38 Legionella species identifies large and diverse effector repertoires.</title>
        <authorList>
            <person name="Burstein D."/>
            <person name="Amaro F."/>
            <person name="Zusman T."/>
            <person name="Lifshitz Z."/>
            <person name="Cohen O."/>
            <person name="Gilbert J.A."/>
            <person name="Pupko T."/>
            <person name="Shuman H.A."/>
            <person name="Segal G."/>
        </authorList>
    </citation>
    <scope>NUCLEOTIDE SEQUENCE [LARGE SCALE GENOMIC DNA]</scope>
    <source>
        <strain evidence="2 3">BL-540</strain>
    </source>
</reference>
<dbReference type="InterPro" id="IPR051531">
    <property type="entry name" value="N-acetyltransferase"/>
</dbReference>
<protein>
    <submittedName>
        <fullName evidence="2">Acetyltransferase</fullName>
    </submittedName>
</protein>
<evidence type="ECO:0000313" key="3">
    <source>
        <dbReference type="Proteomes" id="UP000055035"/>
    </source>
</evidence>
<dbReference type="Proteomes" id="UP000055035">
    <property type="component" value="Unassembled WGS sequence"/>
</dbReference>
<keyword evidence="3" id="KW-1185">Reference proteome</keyword>
<dbReference type="AlphaFoldDB" id="A0A0W0V878"/>
<dbReference type="GO" id="GO:0016747">
    <property type="term" value="F:acyltransferase activity, transferring groups other than amino-acyl groups"/>
    <property type="evidence" value="ECO:0007669"/>
    <property type="project" value="InterPro"/>
</dbReference>
<comment type="caution">
    <text evidence="2">The sequence shown here is derived from an EMBL/GenBank/DDBJ whole genome shotgun (WGS) entry which is preliminary data.</text>
</comment>
<dbReference type="PROSITE" id="PS51186">
    <property type="entry name" value="GNAT"/>
    <property type="match status" value="1"/>
</dbReference>
<dbReference type="OrthoDB" id="9801656at2"/>
<dbReference type="Pfam" id="PF13302">
    <property type="entry name" value="Acetyltransf_3"/>
    <property type="match status" value="1"/>
</dbReference>
<keyword evidence="2" id="KW-0808">Transferase</keyword>
<sequence length="185" mass="21392">MNILSTTRILIREWQDSDSLAFIAMNADARVMEHFPALLSPEETVAMISRIRAHITRYGYGLWAAEFRETGEFMGFIGLNVPTFQSHFTPCVEIGWRLACAFWGRGLATEGAKAILDYGFEQFNFPEIVSFTSVTNLRSQRVMQKIGLHRRETDDFKHPALDAHHRLSEHVLYRLSQHQWQTFKS</sequence>
<organism evidence="2 3">
    <name type="scientific">Legionella jordanis</name>
    <dbReference type="NCBI Taxonomy" id="456"/>
    <lineage>
        <taxon>Bacteria</taxon>
        <taxon>Pseudomonadati</taxon>
        <taxon>Pseudomonadota</taxon>
        <taxon>Gammaproteobacteria</taxon>
        <taxon>Legionellales</taxon>
        <taxon>Legionellaceae</taxon>
        <taxon>Legionella</taxon>
    </lineage>
</organism>
<dbReference type="STRING" id="456.Ljor_0624"/>
<dbReference type="Gene3D" id="3.40.630.30">
    <property type="match status" value="1"/>
</dbReference>